<evidence type="ECO:0000259" key="3">
    <source>
        <dbReference type="PROSITE" id="PS51898"/>
    </source>
</evidence>
<dbReference type="PROSITE" id="PS51898">
    <property type="entry name" value="TYR_RECOMBINASE"/>
    <property type="match status" value="1"/>
</dbReference>
<dbReference type="Gene3D" id="1.10.443.10">
    <property type="entry name" value="Intergrase catalytic core"/>
    <property type="match status" value="1"/>
</dbReference>
<dbReference type="AlphaFoldDB" id="A0A2T4JAI4"/>
<dbReference type="GO" id="GO:0006310">
    <property type="term" value="P:DNA recombination"/>
    <property type="evidence" value="ECO:0007669"/>
    <property type="project" value="UniProtKB-KW"/>
</dbReference>
<accession>A0A2T4JAI4</accession>
<sequence>MASITKLPSGAYRVQVRRKGRYASETFLRRDDAQKWARQAETLVDQGLPPNRSSVARLHTFGDLVDLHIADMCAVGKPPRRSKAATLATLKRDLGKEKIGHLDRHKLIEYGRKRADQGAGPVTLGIDIGVIKMILTHAAAVHGLEIRVEGVDLARVALKRLGLIGKGIERDRRPTTAELGRLFRCFDENARLTMPMTRIVQFAIATAMRLDEICRADWSDLDIDRRMLLIRDRKDPRNKAGNDQRIPLFAATGFDAWALVMAQAKHLGNAKGPIFPYNSKSVGTAFRRACADADVKDLHFHDLRHEGTSRLFEVGLSIEQVALVTGHKDWKMLRRYTHIRPEALHRLVAARAPYPAENFAAE</sequence>
<keyword evidence="2" id="KW-0233">DNA recombination</keyword>
<dbReference type="InterPro" id="IPR011010">
    <property type="entry name" value="DNA_brk_join_enz"/>
</dbReference>
<comment type="caution">
    <text evidence="4">The sequence shown here is derived from an EMBL/GenBank/DDBJ whole genome shotgun (WGS) entry which is preliminary data.</text>
</comment>
<dbReference type="RefSeq" id="WP_107326037.1">
    <property type="nucleotide sequence ID" value="NZ_NHSP01000034.1"/>
</dbReference>
<dbReference type="GO" id="GO:0003677">
    <property type="term" value="F:DNA binding"/>
    <property type="evidence" value="ECO:0007669"/>
    <property type="project" value="InterPro"/>
</dbReference>
<evidence type="ECO:0000256" key="2">
    <source>
        <dbReference type="ARBA" id="ARBA00023172"/>
    </source>
</evidence>
<protein>
    <submittedName>
        <fullName evidence="4">Integrase</fullName>
    </submittedName>
</protein>
<evidence type="ECO:0000313" key="4">
    <source>
        <dbReference type="EMBL" id="PTE14901.1"/>
    </source>
</evidence>
<evidence type="ECO:0000313" key="5">
    <source>
        <dbReference type="Proteomes" id="UP000241899"/>
    </source>
</evidence>
<feature type="domain" description="Tyr recombinase" evidence="3">
    <location>
        <begin position="169"/>
        <end position="349"/>
    </location>
</feature>
<dbReference type="Proteomes" id="UP000241899">
    <property type="component" value="Unassembled WGS sequence"/>
</dbReference>
<keyword evidence="5" id="KW-1185">Reference proteome</keyword>
<reference evidence="4 5" key="1">
    <citation type="submission" date="2018-03" db="EMBL/GenBank/DDBJ databases">
        <title>Rhodobacter veldkampii.</title>
        <authorList>
            <person name="Meyer T.E."/>
            <person name="Miller S."/>
            <person name="Lodha T."/>
            <person name="Gandham S."/>
            <person name="Chintalapati S."/>
            <person name="Chintalapati V.R."/>
        </authorList>
    </citation>
    <scope>NUCLEOTIDE SEQUENCE [LARGE SCALE GENOMIC DNA]</scope>
    <source>
        <strain evidence="4 5">DSM 11550</strain>
    </source>
</reference>
<organism evidence="4 5">
    <name type="scientific">Phaeovulum veldkampii DSM 11550</name>
    <dbReference type="NCBI Taxonomy" id="1185920"/>
    <lineage>
        <taxon>Bacteria</taxon>
        <taxon>Pseudomonadati</taxon>
        <taxon>Pseudomonadota</taxon>
        <taxon>Alphaproteobacteria</taxon>
        <taxon>Rhodobacterales</taxon>
        <taxon>Paracoccaceae</taxon>
        <taxon>Phaeovulum</taxon>
    </lineage>
</organism>
<dbReference type="PANTHER" id="PTHR30349:SF94">
    <property type="entry name" value="INTEGRASE_RECOMBINASE HI_1414-RELATED"/>
    <property type="match status" value="1"/>
</dbReference>
<proteinExistence type="predicted"/>
<dbReference type="InterPro" id="IPR013762">
    <property type="entry name" value="Integrase-like_cat_sf"/>
</dbReference>
<gene>
    <name evidence="4" type="ORF">C5F46_14420</name>
</gene>
<dbReference type="SUPFAM" id="SSF56349">
    <property type="entry name" value="DNA breaking-rejoining enzymes"/>
    <property type="match status" value="1"/>
</dbReference>
<dbReference type="InterPro" id="IPR050090">
    <property type="entry name" value="Tyrosine_recombinase_XerCD"/>
</dbReference>
<dbReference type="CDD" id="cd00796">
    <property type="entry name" value="INT_Rci_Hp1_C"/>
    <property type="match status" value="1"/>
</dbReference>
<dbReference type="PANTHER" id="PTHR30349">
    <property type="entry name" value="PHAGE INTEGRASE-RELATED"/>
    <property type="match status" value="1"/>
</dbReference>
<keyword evidence="1" id="KW-0229">DNA integration</keyword>
<name>A0A2T4JAI4_9RHOB</name>
<evidence type="ECO:0000256" key="1">
    <source>
        <dbReference type="ARBA" id="ARBA00022908"/>
    </source>
</evidence>
<dbReference type="Pfam" id="PF00589">
    <property type="entry name" value="Phage_integrase"/>
    <property type="match status" value="1"/>
</dbReference>
<dbReference type="GO" id="GO:0015074">
    <property type="term" value="P:DNA integration"/>
    <property type="evidence" value="ECO:0007669"/>
    <property type="project" value="UniProtKB-KW"/>
</dbReference>
<dbReference type="OrthoDB" id="6388170at2"/>
<dbReference type="EMBL" id="PZKF01000051">
    <property type="protein sequence ID" value="PTE14901.1"/>
    <property type="molecule type" value="Genomic_DNA"/>
</dbReference>
<dbReference type="InterPro" id="IPR002104">
    <property type="entry name" value="Integrase_catalytic"/>
</dbReference>